<dbReference type="Pfam" id="PF12671">
    <property type="entry name" value="Amidase_6"/>
    <property type="match status" value="1"/>
</dbReference>
<dbReference type="InterPro" id="IPR024301">
    <property type="entry name" value="Amidase_6"/>
</dbReference>
<proteinExistence type="predicted"/>
<dbReference type="EMBL" id="CP040058">
    <property type="protein sequence ID" value="QCP35058.1"/>
    <property type="molecule type" value="Genomic_DNA"/>
</dbReference>
<gene>
    <name evidence="3" type="ORF">AR1Y2_1604</name>
</gene>
<name>A0A4P8IBR5_9FIRM</name>
<sequence length="427" mass="49871">MFKGNTRRYGDEKNKLMLSTFLGLCLLAIVLFGISNSNIKAKKLSNKQQIKNIVNHYFTDFYDSLVTYKLPANTEDYIENNENTYLYKKILEFDSKSSKNIGSGFHDYKLKTKYKKLKIFKNKAEVKLLLTVDYHYKEAKDMDSAYYNIKYDFKLNKKDGKWKIYFIDTNNENYEYFKSEVQQRKKVLKRIKTRSNADPVRQSIDQTCEEMTDSSETQNEELKNLTETVDENRQTPEFRSVSKSYSWKNGIDYALTYAEKKRIFYVVPNENDCTNFISQCVWAGYGGYVKGDKKKTKSNMKNKVRMVSGVWQGGEGGGTGNWESVKSFWSYAIKDKTYGPKGKGYNNNKLVRTLTNISFGDVIQSKNNKTKNDYKHSAYVSSIEKRLTYVSQHNRRRRSLSSWINYNGGPGKCYMRRIHFSSAKFSK</sequence>
<dbReference type="PANTHER" id="PTHR40032">
    <property type="entry name" value="EXPORTED PROTEIN-RELATED"/>
    <property type="match status" value="1"/>
</dbReference>
<evidence type="ECO:0000256" key="1">
    <source>
        <dbReference type="SAM" id="Coils"/>
    </source>
</evidence>
<keyword evidence="1" id="KW-0175">Coiled coil</keyword>
<protein>
    <recommendedName>
        <fullName evidence="2">Putative amidase domain-containing protein</fullName>
    </recommendedName>
</protein>
<keyword evidence="4" id="KW-1185">Reference proteome</keyword>
<dbReference type="Proteomes" id="UP000298653">
    <property type="component" value="Chromosome"/>
</dbReference>
<dbReference type="AlphaFoldDB" id="A0A4P8IBR5"/>
<evidence type="ECO:0000313" key="4">
    <source>
        <dbReference type="Proteomes" id="UP000298653"/>
    </source>
</evidence>
<organism evidence="3 4">
    <name type="scientific">Anaerostipes rhamnosivorans</name>
    <dbReference type="NCBI Taxonomy" id="1229621"/>
    <lineage>
        <taxon>Bacteria</taxon>
        <taxon>Bacillati</taxon>
        <taxon>Bacillota</taxon>
        <taxon>Clostridia</taxon>
        <taxon>Lachnospirales</taxon>
        <taxon>Lachnospiraceae</taxon>
        <taxon>Anaerostipes</taxon>
    </lineage>
</organism>
<evidence type="ECO:0000313" key="3">
    <source>
        <dbReference type="EMBL" id="QCP35058.1"/>
    </source>
</evidence>
<evidence type="ECO:0000259" key="2">
    <source>
        <dbReference type="Pfam" id="PF12671"/>
    </source>
</evidence>
<dbReference type="PANTHER" id="PTHR40032:SF1">
    <property type="entry name" value="EXPORTED PROTEIN"/>
    <property type="match status" value="1"/>
</dbReference>
<feature type="domain" description="Putative amidase" evidence="2">
    <location>
        <begin position="245"/>
        <end position="399"/>
    </location>
</feature>
<dbReference type="OrthoDB" id="9812429at2"/>
<dbReference type="KEGG" id="arf:AR1Y2_1604"/>
<accession>A0A4P8IBR5</accession>
<reference evidence="3 4" key="1">
    <citation type="submission" date="2019-05" db="EMBL/GenBank/DDBJ databases">
        <title>Complete genome sequencing of Anaerostipes rhamnosivorans.</title>
        <authorList>
            <person name="Bui T.P.N."/>
            <person name="de Vos W.M."/>
        </authorList>
    </citation>
    <scope>NUCLEOTIDE SEQUENCE [LARGE SCALE GENOMIC DNA]</scope>
    <source>
        <strain evidence="3 4">1y2</strain>
    </source>
</reference>
<feature type="coiled-coil region" evidence="1">
    <location>
        <begin position="208"/>
        <end position="235"/>
    </location>
</feature>